<dbReference type="PROSITE" id="PS50016">
    <property type="entry name" value="ZF_PHD_2"/>
    <property type="match status" value="1"/>
</dbReference>
<dbReference type="InterPro" id="IPR052819">
    <property type="entry name" value="Chromatin_regulatory_protein"/>
</dbReference>
<evidence type="ECO:0000256" key="1">
    <source>
        <dbReference type="ARBA" id="ARBA00022723"/>
    </source>
</evidence>
<dbReference type="SUPFAM" id="SSF57903">
    <property type="entry name" value="FYVE/PHD zinc finger"/>
    <property type="match status" value="2"/>
</dbReference>
<dbReference type="OMA" id="CHARDTS"/>
<dbReference type="InterPro" id="IPR001965">
    <property type="entry name" value="Znf_PHD"/>
</dbReference>
<dbReference type="AlphaFoldDB" id="A0A4T0IEZ2"/>
<feature type="compositionally biased region" description="Basic and acidic residues" evidence="5">
    <location>
        <begin position="501"/>
        <end position="517"/>
    </location>
</feature>
<dbReference type="OrthoDB" id="5876363at2759"/>
<reference evidence="7 8" key="1">
    <citation type="submission" date="2019-03" db="EMBL/GenBank/DDBJ databases">
        <title>Sequencing 23 genomes of Wallemia ichthyophaga.</title>
        <authorList>
            <person name="Gostincar C."/>
        </authorList>
    </citation>
    <scope>NUCLEOTIDE SEQUENCE [LARGE SCALE GENOMIC DNA]</scope>
    <source>
        <strain evidence="7 8">EXF-8621</strain>
    </source>
</reference>
<dbReference type="GO" id="GO:0032221">
    <property type="term" value="C:Rpd3S complex"/>
    <property type="evidence" value="ECO:0007669"/>
    <property type="project" value="TreeGrafter"/>
</dbReference>
<feature type="region of interest" description="Disordered" evidence="5">
    <location>
        <begin position="495"/>
        <end position="575"/>
    </location>
</feature>
<feature type="compositionally biased region" description="Polar residues" evidence="5">
    <location>
        <begin position="325"/>
        <end position="334"/>
    </location>
</feature>
<protein>
    <recommendedName>
        <fullName evidence="6">PHD-type domain-containing protein</fullName>
    </recommendedName>
</protein>
<proteinExistence type="predicted"/>
<gene>
    <name evidence="7" type="ORF">E3P90_00554</name>
</gene>
<evidence type="ECO:0000313" key="7">
    <source>
        <dbReference type="EMBL" id="TIB16389.1"/>
    </source>
</evidence>
<keyword evidence="2 4" id="KW-0863">Zinc-finger</keyword>
<keyword evidence="3" id="KW-0862">Zinc</keyword>
<keyword evidence="1" id="KW-0479">Metal-binding</keyword>
<dbReference type="Proteomes" id="UP000306954">
    <property type="component" value="Unassembled WGS sequence"/>
</dbReference>
<evidence type="ECO:0000256" key="4">
    <source>
        <dbReference type="PROSITE-ProRule" id="PRU00146"/>
    </source>
</evidence>
<feature type="compositionally biased region" description="Low complexity" evidence="5">
    <location>
        <begin position="292"/>
        <end position="319"/>
    </location>
</feature>
<organism evidence="7 8">
    <name type="scientific">Wallemia ichthyophaga</name>
    <dbReference type="NCBI Taxonomy" id="245174"/>
    <lineage>
        <taxon>Eukaryota</taxon>
        <taxon>Fungi</taxon>
        <taxon>Dikarya</taxon>
        <taxon>Basidiomycota</taxon>
        <taxon>Wallemiomycotina</taxon>
        <taxon>Wallemiomycetes</taxon>
        <taxon>Wallemiales</taxon>
        <taxon>Wallemiaceae</taxon>
        <taxon>Wallemia</taxon>
    </lineage>
</organism>
<dbReference type="PANTHER" id="PTHR47636:SF1">
    <property type="entry name" value="TRANSCRIPTIONAL REGULATORY PROTEIN RCO1"/>
    <property type="match status" value="1"/>
</dbReference>
<dbReference type="SMART" id="SM00249">
    <property type="entry name" value="PHD"/>
    <property type="match status" value="2"/>
</dbReference>
<dbReference type="Gene3D" id="3.30.40.10">
    <property type="entry name" value="Zinc/RING finger domain, C3HC4 (zinc finger)"/>
    <property type="match status" value="2"/>
</dbReference>
<dbReference type="InterPro" id="IPR011011">
    <property type="entry name" value="Znf_FYVE_PHD"/>
</dbReference>
<feature type="domain" description="PHD-type" evidence="6">
    <location>
        <begin position="137"/>
        <end position="189"/>
    </location>
</feature>
<dbReference type="PANTHER" id="PTHR47636">
    <property type="entry name" value="TRANSCRIPTIONAL REGULATORY PROTEIN RCO1"/>
    <property type="match status" value="1"/>
</dbReference>
<feature type="compositionally biased region" description="Basic and acidic residues" evidence="5">
    <location>
        <begin position="26"/>
        <end position="39"/>
    </location>
</feature>
<dbReference type="GO" id="GO:0006357">
    <property type="term" value="P:regulation of transcription by RNA polymerase II"/>
    <property type="evidence" value="ECO:0007669"/>
    <property type="project" value="TreeGrafter"/>
</dbReference>
<evidence type="ECO:0000313" key="8">
    <source>
        <dbReference type="Proteomes" id="UP000306954"/>
    </source>
</evidence>
<feature type="compositionally biased region" description="Basic and acidic residues" evidence="5">
    <location>
        <begin position="559"/>
        <end position="573"/>
    </location>
</feature>
<dbReference type="PROSITE" id="PS01359">
    <property type="entry name" value="ZF_PHD_1"/>
    <property type="match status" value="1"/>
</dbReference>
<feature type="region of interest" description="Disordered" evidence="5">
    <location>
        <begin position="291"/>
        <end position="334"/>
    </location>
</feature>
<feature type="compositionally biased region" description="Basic and acidic residues" evidence="5">
    <location>
        <begin position="533"/>
        <end position="542"/>
    </location>
</feature>
<evidence type="ECO:0000256" key="2">
    <source>
        <dbReference type="ARBA" id="ARBA00022771"/>
    </source>
</evidence>
<feature type="compositionally biased region" description="Low complexity" evidence="5">
    <location>
        <begin position="518"/>
        <end position="532"/>
    </location>
</feature>
<dbReference type="InterPro" id="IPR013083">
    <property type="entry name" value="Znf_RING/FYVE/PHD"/>
</dbReference>
<feature type="compositionally biased region" description="Low complexity" evidence="5">
    <location>
        <begin position="547"/>
        <end position="557"/>
    </location>
</feature>
<dbReference type="GO" id="GO:0008270">
    <property type="term" value="F:zinc ion binding"/>
    <property type="evidence" value="ECO:0007669"/>
    <property type="project" value="UniProtKB-KW"/>
</dbReference>
<evidence type="ECO:0000256" key="3">
    <source>
        <dbReference type="ARBA" id="ARBA00022833"/>
    </source>
</evidence>
<evidence type="ECO:0000256" key="5">
    <source>
        <dbReference type="SAM" id="MobiDB-lite"/>
    </source>
</evidence>
<dbReference type="EMBL" id="SPOF01000004">
    <property type="protein sequence ID" value="TIB16389.1"/>
    <property type="molecule type" value="Genomic_DNA"/>
</dbReference>
<comment type="caution">
    <text evidence="7">The sequence shown here is derived from an EMBL/GenBank/DDBJ whole genome shotgun (WGS) entry which is preliminary data.</text>
</comment>
<feature type="compositionally biased region" description="Basic and acidic residues" evidence="5">
    <location>
        <begin position="67"/>
        <end position="86"/>
    </location>
</feature>
<name>A0A4T0IEZ2_WALIC</name>
<dbReference type="InterPro" id="IPR019787">
    <property type="entry name" value="Znf_PHD-finger"/>
</dbReference>
<dbReference type="CDD" id="cd15534">
    <property type="entry name" value="PHD2_PHF12_Rco1"/>
    <property type="match status" value="1"/>
</dbReference>
<dbReference type="InterPro" id="IPR019786">
    <property type="entry name" value="Zinc_finger_PHD-type_CS"/>
</dbReference>
<sequence>MSNSLETEIMPAPPPPPGKQGSNLYHKLEKLEEAKWVKGDDEDAAPAYAPHSPSPPPEARAGEGQGEGEREREMEQKQKQQQREGEQGEAMPYNASAVMPQAYPARYTKPSTSLAPHVKKSARKQTQTNAHTLNNNHEWCDACGGEGRVIMCDGCDSSFHASCFDPPMDMGEVELGEDAAWYCRTCAHAKSQSHPHSNSNSTQPSHWVGQLCHARDTSNPTSFSLPVGIRNYFVGVETAHDGSYSTSNDSKPVKTDRFGAALTEREAYPTRDKNGGVVRCYRCQGTAAPALSESGDVESGGSVNSNSKSNSKDTPNNTSKHNTHPLITTPSSTNAAHTQWRKMVSCDYCNCYWHLDCLSPPITHIPSLARMWMCPLHAEHAKSMHMEMKNRIPKEHVKEVNKKLERSDSVTFIGNKSKRSKKLDDRLDKEKFHIPERSIQLAFWDKLYDKSGRRSRLSYSKSFLDDEPTINAVDGLMALSKPTASETRKLVRRVMTGRRATLKEEKKRNQEETKKEMNTMNMPNATNTTNKMNNKEREREGEGQEISDSSSLSSVPMSDDEKEKPPHYVDHARYNKLSTIERLLHLKGEKETIEFLSQ</sequence>
<evidence type="ECO:0000259" key="6">
    <source>
        <dbReference type="PROSITE" id="PS50016"/>
    </source>
</evidence>
<feature type="region of interest" description="Disordered" evidence="5">
    <location>
        <begin position="1"/>
        <end position="93"/>
    </location>
</feature>
<accession>A0A4T0IEZ2</accession>
<dbReference type="Pfam" id="PF00628">
    <property type="entry name" value="PHD"/>
    <property type="match status" value="1"/>
</dbReference>